<evidence type="ECO:0000256" key="2">
    <source>
        <dbReference type="ARBA" id="ARBA00023125"/>
    </source>
</evidence>
<dbReference type="Gene3D" id="1.10.357.10">
    <property type="entry name" value="Tetracycline Repressor, domain 2"/>
    <property type="match status" value="1"/>
</dbReference>
<feature type="DNA-binding region" description="H-T-H motif" evidence="4">
    <location>
        <begin position="33"/>
        <end position="52"/>
    </location>
</feature>
<evidence type="ECO:0000313" key="8">
    <source>
        <dbReference type="Proteomes" id="UP000030149"/>
    </source>
</evidence>
<keyword evidence="1" id="KW-0805">Transcription regulation</keyword>
<proteinExistence type="predicted"/>
<reference evidence="8" key="1">
    <citation type="submission" date="2013-09" db="EMBL/GenBank/DDBJ databases">
        <authorList>
            <person name="Zeng Z."/>
            <person name="Chen C."/>
        </authorList>
    </citation>
    <scope>NUCLEOTIDE SEQUENCE [LARGE SCALE GENOMIC DNA]</scope>
    <source>
        <strain evidence="8">DK69</strain>
    </source>
</reference>
<dbReference type="PATRIC" id="fig|1107311.5.peg.3043"/>
<dbReference type="GO" id="GO:0003700">
    <property type="term" value="F:DNA-binding transcription factor activity"/>
    <property type="evidence" value="ECO:0007669"/>
    <property type="project" value="TreeGrafter"/>
</dbReference>
<dbReference type="GO" id="GO:0000976">
    <property type="term" value="F:transcription cis-regulatory region binding"/>
    <property type="evidence" value="ECO:0007669"/>
    <property type="project" value="TreeGrafter"/>
</dbReference>
<name>A0A0A2N5X3_9FLAO</name>
<reference evidence="7 8" key="2">
    <citation type="journal article" date="2015" name="Stand. Genomic Sci.">
        <title>High quality draft genomic sequence of Flavobacterium enshiense DK69(T) and comparison among Flavobacterium genomes.</title>
        <authorList>
            <person name="Zeng Z."/>
            <person name="Chen C."/>
            <person name="Du H."/>
            <person name="Wang G."/>
            <person name="Li M."/>
        </authorList>
    </citation>
    <scope>NUCLEOTIDE SEQUENCE [LARGE SCALE GENOMIC DNA]</scope>
    <source>
        <strain evidence="7 8">DK69</strain>
    </source>
</reference>
<dbReference type="SUPFAM" id="SSF46689">
    <property type="entry name" value="Homeodomain-like"/>
    <property type="match status" value="1"/>
</dbReference>
<evidence type="ECO:0000256" key="5">
    <source>
        <dbReference type="SAM" id="Phobius"/>
    </source>
</evidence>
<dbReference type="PROSITE" id="PS50977">
    <property type="entry name" value="HTH_TETR_2"/>
    <property type="match status" value="1"/>
</dbReference>
<dbReference type="EMBL" id="JRLZ01000008">
    <property type="protein sequence ID" value="KGO95835.1"/>
    <property type="molecule type" value="Genomic_DNA"/>
</dbReference>
<dbReference type="OrthoDB" id="9789566at2"/>
<dbReference type="STRING" id="1107311.Q767_09100"/>
<keyword evidence="5" id="KW-0472">Membrane</keyword>
<gene>
    <name evidence="7" type="ORF">Q767_09100</name>
</gene>
<dbReference type="Pfam" id="PF00440">
    <property type="entry name" value="TetR_N"/>
    <property type="match status" value="1"/>
</dbReference>
<dbReference type="InterPro" id="IPR001647">
    <property type="entry name" value="HTH_TetR"/>
</dbReference>
<dbReference type="RefSeq" id="WP_035630446.1">
    <property type="nucleotide sequence ID" value="NZ_AVCS01000028.1"/>
</dbReference>
<sequence length="207" mass="23628">MQVEHSHTDTNTEEKIIAAARKVFLSKGFSGTRTRDIAEEAGINLALLNYYFRSKQKLFELVMQEKIQKLLGSLLPIFNNNATSLEDKIALIVDNYIEILSESPDLPIFVLNEIRKKNFQIVPKSDLGTVIMQSSFIKQLQERRTDINPVQFLLSILGMIIFPFVAKPLLDYNGLAKEDIFLSLMQERKKLIPVWADAILKSNDVTK</sequence>
<evidence type="ECO:0000259" key="6">
    <source>
        <dbReference type="PROSITE" id="PS50977"/>
    </source>
</evidence>
<keyword evidence="3" id="KW-0804">Transcription</keyword>
<evidence type="ECO:0000313" key="7">
    <source>
        <dbReference type="EMBL" id="KGO95835.1"/>
    </source>
</evidence>
<dbReference type="PRINTS" id="PR00455">
    <property type="entry name" value="HTHTETR"/>
</dbReference>
<feature type="transmembrane region" description="Helical" evidence="5">
    <location>
        <begin position="147"/>
        <end position="166"/>
    </location>
</feature>
<keyword evidence="8" id="KW-1185">Reference proteome</keyword>
<dbReference type="PANTHER" id="PTHR30055">
    <property type="entry name" value="HTH-TYPE TRANSCRIPTIONAL REGULATOR RUTR"/>
    <property type="match status" value="1"/>
</dbReference>
<keyword evidence="5" id="KW-0812">Transmembrane</keyword>
<comment type="caution">
    <text evidence="7">The sequence shown here is derived from an EMBL/GenBank/DDBJ whole genome shotgun (WGS) entry which is preliminary data.</text>
</comment>
<organism evidence="7 8">
    <name type="scientific">Flavobacterium enshiense DK69</name>
    <dbReference type="NCBI Taxonomy" id="1107311"/>
    <lineage>
        <taxon>Bacteria</taxon>
        <taxon>Pseudomonadati</taxon>
        <taxon>Bacteroidota</taxon>
        <taxon>Flavobacteriia</taxon>
        <taxon>Flavobacteriales</taxon>
        <taxon>Flavobacteriaceae</taxon>
        <taxon>Flavobacterium</taxon>
    </lineage>
</organism>
<evidence type="ECO:0000256" key="3">
    <source>
        <dbReference type="ARBA" id="ARBA00023163"/>
    </source>
</evidence>
<dbReference type="AlphaFoldDB" id="A0A0A2N5X3"/>
<keyword evidence="2 4" id="KW-0238">DNA-binding</keyword>
<dbReference type="Proteomes" id="UP000030149">
    <property type="component" value="Unassembled WGS sequence"/>
</dbReference>
<dbReference type="eggNOG" id="COG1309">
    <property type="taxonomic scope" value="Bacteria"/>
</dbReference>
<keyword evidence="5" id="KW-1133">Transmembrane helix</keyword>
<feature type="domain" description="HTH tetR-type" evidence="6">
    <location>
        <begin position="10"/>
        <end position="70"/>
    </location>
</feature>
<dbReference type="InterPro" id="IPR009057">
    <property type="entry name" value="Homeodomain-like_sf"/>
</dbReference>
<dbReference type="InterPro" id="IPR050109">
    <property type="entry name" value="HTH-type_TetR-like_transc_reg"/>
</dbReference>
<protein>
    <submittedName>
        <fullName evidence="7">TetR family transcriptional regulator</fullName>
    </submittedName>
</protein>
<dbReference type="PANTHER" id="PTHR30055:SF234">
    <property type="entry name" value="HTH-TYPE TRANSCRIPTIONAL REGULATOR BETI"/>
    <property type="match status" value="1"/>
</dbReference>
<accession>A0A0A2N5X3</accession>
<evidence type="ECO:0000256" key="1">
    <source>
        <dbReference type="ARBA" id="ARBA00023015"/>
    </source>
</evidence>
<evidence type="ECO:0000256" key="4">
    <source>
        <dbReference type="PROSITE-ProRule" id="PRU00335"/>
    </source>
</evidence>